<dbReference type="STRING" id="1408157.A0A1J7IG84"/>
<evidence type="ECO:0000313" key="4">
    <source>
        <dbReference type="EMBL" id="OIW26470.1"/>
    </source>
</evidence>
<dbReference type="EMBL" id="KV875100">
    <property type="protein sequence ID" value="OIW26470.1"/>
    <property type="molecule type" value="Genomic_DNA"/>
</dbReference>
<protein>
    <recommendedName>
        <fullName evidence="6">Mid2 domain-containing protein</fullName>
    </recommendedName>
</protein>
<feature type="chain" id="PRO_5012859975" description="Mid2 domain-containing protein" evidence="3">
    <location>
        <begin position="25"/>
        <end position="304"/>
    </location>
</feature>
<evidence type="ECO:0000256" key="2">
    <source>
        <dbReference type="SAM" id="Phobius"/>
    </source>
</evidence>
<feature type="region of interest" description="Disordered" evidence="1">
    <location>
        <begin position="269"/>
        <end position="304"/>
    </location>
</feature>
<feature type="region of interest" description="Disordered" evidence="1">
    <location>
        <begin position="162"/>
        <end position="216"/>
    </location>
</feature>
<keyword evidence="2" id="KW-0472">Membrane</keyword>
<evidence type="ECO:0000313" key="5">
    <source>
        <dbReference type="Proteomes" id="UP000182658"/>
    </source>
</evidence>
<evidence type="ECO:0000256" key="3">
    <source>
        <dbReference type="SAM" id="SignalP"/>
    </source>
</evidence>
<feature type="compositionally biased region" description="Low complexity" evidence="1">
    <location>
        <begin position="164"/>
        <end position="210"/>
    </location>
</feature>
<keyword evidence="3" id="KW-0732">Signal</keyword>
<name>A0A1J7IG84_9PEZI</name>
<accession>A0A1J7IG84</accession>
<keyword evidence="2" id="KW-0812">Transmembrane</keyword>
<reference evidence="4 5" key="1">
    <citation type="submission" date="2016-10" db="EMBL/GenBank/DDBJ databases">
        <title>Draft genome sequence of Coniochaeta ligniaria NRRL30616, a lignocellulolytic fungus for bioabatement of inhibitors in plant biomass hydrolysates.</title>
        <authorList>
            <consortium name="DOE Joint Genome Institute"/>
            <person name="Jimenez D.J."/>
            <person name="Hector R.E."/>
            <person name="Riley R."/>
            <person name="Sun H."/>
            <person name="Grigoriev I.V."/>
            <person name="Van Elsas J.D."/>
            <person name="Nichols N.N."/>
        </authorList>
    </citation>
    <scope>NUCLEOTIDE SEQUENCE [LARGE SCALE GENOMIC DNA]</scope>
    <source>
        <strain evidence="4 5">NRRL 30616</strain>
    </source>
</reference>
<feature type="signal peptide" evidence="3">
    <location>
        <begin position="1"/>
        <end position="24"/>
    </location>
</feature>
<dbReference type="InParanoid" id="A0A1J7IG84"/>
<keyword evidence="2" id="KW-1133">Transmembrane helix</keyword>
<organism evidence="4 5">
    <name type="scientific">Coniochaeta ligniaria NRRL 30616</name>
    <dbReference type="NCBI Taxonomy" id="1408157"/>
    <lineage>
        <taxon>Eukaryota</taxon>
        <taxon>Fungi</taxon>
        <taxon>Dikarya</taxon>
        <taxon>Ascomycota</taxon>
        <taxon>Pezizomycotina</taxon>
        <taxon>Sordariomycetes</taxon>
        <taxon>Sordariomycetidae</taxon>
        <taxon>Coniochaetales</taxon>
        <taxon>Coniochaetaceae</taxon>
        <taxon>Coniochaeta</taxon>
    </lineage>
</organism>
<sequence length="304" mass="31400">MAGSLARRYTPWILLFFELPLALAAGQTQSTQCYWPNGNEAGGWIPCSDGPASNCCHHTAICMSNGLCLGTIPSVLSRGACTDQSWNSTNCTQYCQTINPEAGCSIVLYEITNTLPSYCCNSIISSSDKAVCGAGTPFSVPDGVPIAGVGALAAMVLNTTTEGSSDTTSAAPPSSSTTSSSTSSSSTSAPSATELGGAAAPNCNASAAPGQQQPSRETAVGVGVGVPLGAIAMGLLVWAMREQRKRRRAEQGLAVAQGLDAAAMKDFAASNAQWQQGPPPSFSQSQRQSRIRELYGHREPAELI</sequence>
<evidence type="ECO:0008006" key="6">
    <source>
        <dbReference type="Google" id="ProtNLM"/>
    </source>
</evidence>
<dbReference type="Proteomes" id="UP000182658">
    <property type="component" value="Unassembled WGS sequence"/>
</dbReference>
<feature type="transmembrane region" description="Helical" evidence="2">
    <location>
        <begin position="219"/>
        <end position="239"/>
    </location>
</feature>
<proteinExistence type="predicted"/>
<keyword evidence="5" id="KW-1185">Reference proteome</keyword>
<dbReference type="AlphaFoldDB" id="A0A1J7IG84"/>
<feature type="compositionally biased region" description="Basic and acidic residues" evidence="1">
    <location>
        <begin position="290"/>
        <end position="304"/>
    </location>
</feature>
<evidence type="ECO:0000256" key="1">
    <source>
        <dbReference type="SAM" id="MobiDB-lite"/>
    </source>
</evidence>
<dbReference type="OrthoDB" id="5215637at2759"/>
<gene>
    <name evidence="4" type="ORF">CONLIGDRAFT_716748</name>
</gene>